<gene>
    <name evidence="2" type="ORF">GCM10017083_53390</name>
</gene>
<keyword evidence="1" id="KW-0732">Signal</keyword>
<dbReference type="Proteomes" id="UP000630353">
    <property type="component" value="Unassembled WGS sequence"/>
</dbReference>
<reference evidence="2" key="1">
    <citation type="journal article" date="2014" name="Int. J. Syst. Evol. Microbiol.">
        <title>Complete genome sequence of Corynebacterium casei LMG S-19264T (=DSM 44701T), isolated from a smear-ripened cheese.</title>
        <authorList>
            <consortium name="US DOE Joint Genome Institute (JGI-PGF)"/>
            <person name="Walter F."/>
            <person name="Albersmeier A."/>
            <person name="Kalinowski J."/>
            <person name="Ruckert C."/>
        </authorList>
    </citation>
    <scope>NUCLEOTIDE SEQUENCE</scope>
    <source>
        <strain evidence="2">KCTC 42651</strain>
    </source>
</reference>
<name>A0A918XY53_9PROT</name>
<evidence type="ECO:0000313" key="2">
    <source>
        <dbReference type="EMBL" id="GHD63316.1"/>
    </source>
</evidence>
<feature type="chain" id="PRO_5037058667" evidence="1">
    <location>
        <begin position="21"/>
        <end position="129"/>
    </location>
</feature>
<accession>A0A918XY53</accession>
<proteinExistence type="predicted"/>
<reference evidence="2" key="2">
    <citation type="submission" date="2020-09" db="EMBL/GenBank/DDBJ databases">
        <authorList>
            <person name="Sun Q."/>
            <person name="Kim S."/>
        </authorList>
    </citation>
    <scope>NUCLEOTIDE SEQUENCE</scope>
    <source>
        <strain evidence="2">KCTC 42651</strain>
    </source>
</reference>
<dbReference type="AlphaFoldDB" id="A0A918XY53"/>
<dbReference type="RefSeq" id="WP_189995523.1">
    <property type="nucleotide sequence ID" value="NZ_BMZS01000016.1"/>
</dbReference>
<evidence type="ECO:0000313" key="3">
    <source>
        <dbReference type="Proteomes" id="UP000630353"/>
    </source>
</evidence>
<protein>
    <submittedName>
        <fullName evidence="2">Uncharacterized protein</fullName>
    </submittedName>
</protein>
<organism evidence="2 3">
    <name type="scientific">Thalassobaculum fulvum</name>
    <dbReference type="NCBI Taxonomy" id="1633335"/>
    <lineage>
        <taxon>Bacteria</taxon>
        <taxon>Pseudomonadati</taxon>
        <taxon>Pseudomonadota</taxon>
        <taxon>Alphaproteobacteria</taxon>
        <taxon>Rhodospirillales</taxon>
        <taxon>Thalassobaculaceae</taxon>
        <taxon>Thalassobaculum</taxon>
    </lineage>
</organism>
<keyword evidence="3" id="KW-1185">Reference proteome</keyword>
<sequence>MSRLPALALTAALVAGGAQAAEPEREKQLLEIAASCAAFYQAGFDRLDLAVEPNEARRQAFIRVVDALSAKRMPPGDREPWFIEYVVGRTGIVVNLIDLKPDEVIPKVRSNLTACDKLLPEMNAAAGLE</sequence>
<evidence type="ECO:0000256" key="1">
    <source>
        <dbReference type="SAM" id="SignalP"/>
    </source>
</evidence>
<dbReference type="EMBL" id="BMZS01000016">
    <property type="protein sequence ID" value="GHD63316.1"/>
    <property type="molecule type" value="Genomic_DNA"/>
</dbReference>
<feature type="signal peptide" evidence="1">
    <location>
        <begin position="1"/>
        <end position="20"/>
    </location>
</feature>
<comment type="caution">
    <text evidence="2">The sequence shown here is derived from an EMBL/GenBank/DDBJ whole genome shotgun (WGS) entry which is preliminary data.</text>
</comment>